<dbReference type="Gene3D" id="1.25.10.10">
    <property type="entry name" value="Leucine-rich Repeat Variant"/>
    <property type="match status" value="1"/>
</dbReference>
<accession>A0A5A8DK86</accession>
<reference evidence="1 2" key="1">
    <citation type="submission" date="2019-07" db="EMBL/GenBank/DDBJ databases">
        <title>Genomes of Cafeteria roenbergensis.</title>
        <authorList>
            <person name="Fischer M.G."/>
            <person name="Hackl T."/>
            <person name="Roman M."/>
        </authorList>
    </citation>
    <scope>NUCLEOTIDE SEQUENCE [LARGE SCALE GENOMIC DNA]</scope>
    <source>
        <strain evidence="1 2">RCC970-E3</strain>
    </source>
</reference>
<organism evidence="1 2">
    <name type="scientific">Cafeteria roenbergensis</name>
    <name type="common">Marine flagellate</name>
    <dbReference type="NCBI Taxonomy" id="33653"/>
    <lineage>
        <taxon>Eukaryota</taxon>
        <taxon>Sar</taxon>
        <taxon>Stramenopiles</taxon>
        <taxon>Bigyra</taxon>
        <taxon>Opalozoa</taxon>
        <taxon>Bicosoecida</taxon>
        <taxon>Cafeteriaceae</taxon>
        <taxon>Cafeteria</taxon>
    </lineage>
</organism>
<evidence type="ECO:0000313" key="1">
    <source>
        <dbReference type="EMBL" id="KAA0165865.1"/>
    </source>
</evidence>
<dbReference type="Proteomes" id="UP000324907">
    <property type="component" value="Unassembled WGS sequence"/>
</dbReference>
<evidence type="ECO:0008006" key="3">
    <source>
        <dbReference type="Google" id="ProtNLM"/>
    </source>
</evidence>
<evidence type="ECO:0000313" key="2">
    <source>
        <dbReference type="Proteomes" id="UP000324907"/>
    </source>
</evidence>
<dbReference type="InterPro" id="IPR042856">
    <property type="entry name" value="RSP14"/>
</dbReference>
<protein>
    <recommendedName>
        <fullName evidence="3">Armadillo repeat-containing domain-containing protein</fullName>
    </recommendedName>
</protein>
<dbReference type="InterPro" id="IPR016024">
    <property type="entry name" value="ARM-type_fold"/>
</dbReference>
<dbReference type="PANTHER" id="PTHR15599:SF1">
    <property type="entry name" value="RADIAL SPOKE HEAD 14 HOMOLOG"/>
    <property type="match status" value="1"/>
</dbReference>
<dbReference type="InterPro" id="IPR011989">
    <property type="entry name" value="ARM-like"/>
</dbReference>
<sequence length="410" mass="41263">MAASASSDGGLRRVPLDAGHVIPGAAAPWSGGDAMEGDRFGSHAVRGPAPVMPANQVTLGYDKQQFPLLRAHIAEAAAAGNTDRLLNALGVLDRSLSPATKVAEAAQAGVLDTLLELGSYDASDRAREVATKCVRTLLSHAAGRGCLTRCRDSPAVSRRVALLCKLTGDKSQRVRLSAIGALDSVASAPPGPVVLASSDGLVAAVAESVARESAGRSTAAAEAEATALSCLGRCAQSPDREGIVQCLACDVPVVAVTALARGRGRSTAEAARLLTALATSAHGKRAVLAAGATMSAVEAAASLAAQQSTRAHRPGMDSADVRAASLAAVLALLGTLCIDAGAKRDALRGGAVATVVSVLASARDHAVLLQCCRAVEVLTALPDARAELLAAGADRALLDGRAGWRARGPG</sequence>
<comment type="caution">
    <text evidence="1">The sequence shown here is derived from an EMBL/GenBank/DDBJ whole genome shotgun (WGS) entry which is preliminary data.</text>
</comment>
<dbReference type="AlphaFoldDB" id="A0A5A8DK86"/>
<dbReference type="SUPFAM" id="SSF48371">
    <property type="entry name" value="ARM repeat"/>
    <property type="match status" value="1"/>
</dbReference>
<gene>
    <name evidence="1" type="ORF">FNF28_03370</name>
</gene>
<dbReference type="EMBL" id="VLTL01000044">
    <property type="protein sequence ID" value="KAA0165865.1"/>
    <property type="molecule type" value="Genomic_DNA"/>
</dbReference>
<name>A0A5A8DK86_CAFRO</name>
<dbReference type="PANTHER" id="PTHR15599">
    <property type="entry name" value="RTDR1"/>
    <property type="match status" value="1"/>
</dbReference>
<proteinExistence type="predicted"/>